<protein>
    <recommendedName>
        <fullName evidence="1">Calcineurin-like phosphoesterase domain-containing protein</fullName>
    </recommendedName>
</protein>
<sequence>MLGQDVLIVAGNLCDTRNALVRALTTLKAKFRRVFYVPGNHELWLNATEASKYPDSLAKLLGIMETCDELGVDCFPAAVSEDVFVVPLLSWYTAEFDEKDPFPDPNANFDHQCRWPLDPETQAQPPNICQVFFIRCPKNASMMYDDVSSFSICTASSHICMLCRVIVLCQSTCTMLKTFRC</sequence>
<organism evidence="2 3">
    <name type="scientific">Durusdinium trenchii</name>
    <dbReference type="NCBI Taxonomy" id="1381693"/>
    <lineage>
        <taxon>Eukaryota</taxon>
        <taxon>Sar</taxon>
        <taxon>Alveolata</taxon>
        <taxon>Dinophyceae</taxon>
        <taxon>Suessiales</taxon>
        <taxon>Symbiodiniaceae</taxon>
        <taxon>Durusdinium</taxon>
    </lineage>
</organism>
<reference evidence="2 3" key="1">
    <citation type="submission" date="2024-02" db="EMBL/GenBank/DDBJ databases">
        <authorList>
            <person name="Chen Y."/>
            <person name="Shah S."/>
            <person name="Dougan E. K."/>
            <person name="Thang M."/>
            <person name="Chan C."/>
        </authorList>
    </citation>
    <scope>NUCLEOTIDE SEQUENCE [LARGE SCALE GENOMIC DNA]</scope>
</reference>
<comment type="caution">
    <text evidence="2">The sequence shown here is derived from an EMBL/GenBank/DDBJ whole genome shotgun (WGS) entry which is preliminary data.</text>
</comment>
<accession>A0ABP0H8Y5</accession>
<dbReference type="InterPro" id="IPR029052">
    <property type="entry name" value="Metallo-depent_PP-like"/>
</dbReference>
<dbReference type="PANTHER" id="PTHR36492">
    <property type="match status" value="1"/>
</dbReference>
<evidence type="ECO:0000259" key="1">
    <source>
        <dbReference type="Pfam" id="PF00149"/>
    </source>
</evidence>
<dbReference type="Proteomes" id="UP001642484">
    <property type="component" value="Unassembled WGS sequence"/>
</dbReference>
<dbReference type="PANTHER" id="PTHR36492:SF2">
    <property type="entry name" value="[ACYL-CARRIER-PROTEIN] PHOSPHODIESTERASE PPTH"/>
    <property type="match status" value="1"/>
</dbReference>
<dbReference type="InterPro" id="IPR004843">
    <property type="entry name" value="Calcineurin-like_PHP"/>
</dbReference>
<dbReference type="SUPFAM" id="SSF56300">
    <property type="entry name" value="Metallo-dependent phosphatases"/>
    <property type="match status" value="1"/>
</dbReference>
<feature type="domain" description="Calcineurin-like phosphoesterase" evidence="1">
    <location>
        <begin position="4"/>
        <end position="57"/>
    </location>
</feature>
<keyword evidence="3" id="KW-1185">Reference proteome</keyword>
<dbReference type="Pfam" id="PF00149">
    <property type="entry name" value="Metallophos"/>
    <property type="match status" value="1"/>
</dbReference>
<dbReference type="InterPro" id="IPR052963">
    <property type="entry name" value="Pantetheine_PDE"/>
</dbReference>
<proteinExistence type="predicted"/>
<evidence type="ECO:0000313" key="3">
    <source>
        <dbReference type="Proteomes" id="UP001642484"/>
    </source>
</evidence>
<evidence type="ECO:0000313" key="2">
    <source>
        <dbReference type="EMBL" id="CAK8986387.1"/>
    </source>
</evidence>
<dbReference type="Gene3D" id="3.60.21.10">
    <property type="match status" value="1"/>
</dbReference>
<name>A0ABP0H8Y5_9DINO</name>
<dbReference type="EMBL" id="CAXAMN010000103">
    <property type="protein sequence ID" value="CAK8986387.1"/>
    <property type="molecule type" value="Genomic_DNA"/>
</dbReference>
<gene>
    <name evidence="2" type="ORF">CCMP2556_LOCUS493</name>
</gene>